<keyword evidence="2" id="KW-0813">Transport</keyword>
<dbReference type="PROSITE" id="PS50928">
    <property type="entry name" value="ABC_TM1"/>
    <property type="match status" value="1"/>
</dbReference>
<evidence type="ECO:0000256" key="7">
    <source>
        <dbReference type="SAM" id="Phobius"/>
    </source>
</evidence>
<evidence type="ECO:0000256" key="3">
    <source>
        <dbReference type="ARBA" id="ARBA00022475"/>
    </source>
</evidence>
<evidence type="ECO:0000256" key="1">
    <source>
        <dbReference type="ARBA" id="ARBA00004651"/>
    </source>
</evidence>
<dbReference type="Gene3D" id="1.10.3720.10">
    <property type="entry name" value="MetI-like"/>
    <property type="match status" value="1"/>
</dbReference>
<sequence length="160" mass="17589">QYGIWLNGVLHGDLGRSITTHEQVSKEIFDRFPNTVELSIAAMLFAIIIGGIAGVISASKQYSITDYTFMGIALFGISMPVFWLGIMLMMIFGVWLGWLPIGGRIDLLIPYQRVTGFMIFDSIITGNLEALISVLRHLILPAIALGTIPMAMIARVTRSS</sequence>
<reference evidence="9" key="1">
    <citation type="journal article" date="2014" name="Front. Microbiol.">
        <title>High frequency of phylogenetically diverse reductive dehalogenase-homologous genes in deep subseafloor sedimentary metagenomes.</title>
        <authorList>
            <person name="Kawai M."/>
            <person name="Futagami T."/>
            <person name="Toyoda A."/>
            <person name="Takaki Y."/>
            <person name="Nishi S."/>
            <person name="Hori S."/>
            <person name="Arai W."/>
            <person name="Tsubouchi T."/>
            <person name="Morono Y."/>
            <person name="Uchiyama I."/>
            <person name="Ito T."/>
            <person name="Fujiyama A."/>
            <person name="Inagaki F."/>
            <person name="Takami H."/>
        </authorList>
    </citation>
    <scope>NUCLEOTIDE SEQUENCE</scope>
    <source>
        <strain evidence="9">Expedition CK06-06</strain>
    </source>
</reference>
<name>X1CDE8_9ZZZZ</name>
<dbReference type="EMBL" id="BART01037105">
    <property type="protein sequence ID" value="GAH05627.1"/>
    <property type="molecule type" value="Genomic_DNA"/>
</dbReference>
<feature type="domain" description="ABC transmembrane type-1" evidence="8">
    <location>
        <begin position="32"/>
        <end position="160"/>
    </location>
</feature>
<evidence type="ECO:0000256" key="5">
    <source>
        <dbReference type="ARBA" id="ARBA00022989"/>
    </source>
</evidence>
<organism evidence="9">
    <name type="scientific">marine sediment metagenome</name>
    <dbReference type="NCBI Taxonomy" id="412755"/>
    <lineage>
        <taxon>unclassified sequences</taxon>
        <taxon>metagenomes</taxon>
        <taxon>ecological metagenomes</taxon>
    </lineage>
</organism>
<feature type="transmembrane region" description="Helical" evidence="7">
    <location>
        <begin position="138"/>
        <end position="157"/>
    </location>
</feature>
<feature type="transmembrane region" description="Helical" evidence="7">
    <location>
        <begin position="69"/>
        <end position="98"/>
    </location>
</feature>
<dbReference type="Pfam" id="PF00528">
    <property type="entry name" value="BPD_transp_1"/>
    <property type="match status" value="1"/>
</dbReference>
<feature type="non-terminal residue" evidence="9">
    <location>
        <position position="1"/>
    </location>
</feature>
<proteinExistence type="predicted"/>
<keyword evidence="4 7" id="KW-0812">Transmembrane</keyword>
<evidence type="ECO:0000313" key="9">
    <source>
        <dbReference type="EMBL" id="GAH05627.1"/>
    </source>
</evidence>
<dbReference type="InterPro" id="IPR000515">
    <property type="entry name" value="MetI-like"/>
</dbReference>
<evidence type="ECO:0000259" key="8">
    <source>
        <dbReference type="PROSITE" id="PS50928"/>
    </source>
</evidence>
<dbReference type="PANTHER" id="PTHR43163:SF6">
    <property type="entry name" value="DIPEPTIDE TRANSPORT SYSTEM PERMEASE PROTEIN DPPB-RELATED"/>
    <property type="match status" value="1"/>
</dbReference>
<dbReference type="GO" id="GO:0055085">
    <property type="term" value="P:transmembrane transport"/>
    <property type="evidence" value="ECO:0007669"/>
    <property type="project" value="InterPro"/>
</dbReference>
<dbReference type="AlphaFoldDB" id="X1CDE8"/>
<accession>X1CDE8</accession>
<gene>
    <name evidence="9" type="ORF">S01H4_62251</name>
</gene>
<comment type="subcellular location">
    <subcellularLocation>
        <location evidence="1">Cell membrane</location>
        <topology evidence="1">Multi-pass membrane protein</topology>
    </subcellularLocation>
</comment>
<feature type="non-terminal residue" evidence="9">
    <location>
        <position position="160"/>
    </location>
</feature>
<dbReference type="GO" id="GO:0005886">
    <property type="term" value="C:plasma membrane"/>
    <property type="evidence" value="ECO:0007669"/>
    <property type="project" value="UniProtKB-SubCell"/>
</dbReference>
<dbReference type="InterPro" id="IPR035906">
    <property type="entry name" value="MetI-like_sf"/>
</dbReference>
<comment type="caution">
    <text evidence="9">The sequence shown here is derived from an EMBL/GenBank/DDBJ whole genome shotgun (WGS) entry which is preliminary data.</text>
</comment>
<keyword evidence="3" id="KW-1003">Cell membrane</keyword>
<keyword evidence="5 7" id="KW-1133">Transmembrane helix</keyword>
<dbReference type="PANTHER" id="PTHR43163">
    <property type="entry name" value="DIPEPTIDE TRANSPORT SYSTEM PERMEASE PROTEIN DPPB-RELATED"/>
    <property type="match status" value="1"/>
</dbReference>
<evidence type="ECO:0000256" key="6">
    <source>
        <dbReference type="ARBA" id="ARBA00023136"/>
    </source>
</evidence>
<keyword evidence="6 7" id="KW-0472">Membrane</keyword>
<protein>
    <recommendedName>
        <fullName evidence="8">ABC transmembrane type-1 domain-containing protein</fullName>
    </recommendedName>
</protein>
<dbReference type="SUPFAM" id="SSF161098">
    <property type="entry name" value="MetI-like"/>
    <property type="match status" value="1"/>
</dbReference>
<feature type="transmembrane region" description="Helical" evidence="7">
    <location>
        <begin position="38"/>
        <end position="57"/>
    </location>
</feature>
<evidence type="ECO:0000256" key="2">
    <source>
        <dbReference type="ARBA" id="ARBA00022448"/>
    </source>
</evidence>
<evidence type="ECO:0000256" key="4">
    <source>
        <dbReference type="ARBA" id="ARBA00022692"/>
    </source>
</evidence>